<keyword evidence="9" id="KW-1185">Reference proteome</keyword>
<feature type="transmembrane region" description="Helical" evidence="7">
    <location>
        <begin position="173"/>
        <end position="192"/>
    </location>
</feature>
<name>A0A1Y1HMA3_KLENI</name>
<evidence type="ECO:0000256" key="3">
    <source>
        <dbReference type="ARBA" id="ARBA00022692"/>
    </source>
</evidence>
<evidence type="ECO:0000313" key="8">
    <source>
        <dbReference type="EMBL" id="GAQ79740.1"/>
    </source>
</evidence>
<evidence type="ECO:0000256" key="4">
    <source>
        <dbReference type="ARBA" id="ARBA00022989"/>
    </source>
</evidence>
<proteinExistence type="inferred from homology"/>
<evidence type="ECO:0008006" key="10">
    <source>
        <dbReference type="Google" id="ProtNLM"/>
    </source>
</evidence>
<dbReference type="EMBL" id="DF236986">
    <property type="protein sequence ID" value="GAQ79740.1"/>
    <property type="molecule type" value="Genomic_DNA"/>
</dbReference>
<evidence type="ECO:0000256" key="2">
    <source>
        <dbReference type="ARBA" id="ARBA00009700"/>
    </source>
</evidence>
<feature type="transmembrane region" description="Helical" evidence="7">
    <location>
        <begin position="213"/>
        <end position="241"/>
    </location>
</feature>
<organism evidence="8 9">
    <name type="scientific">Klebsormidium nitens</name>
    <name type="common">Green alga</name>
    <name type="synonym">Ulothrix nitens</name>
    <dbReference type="NCBI Taxonomy" id="105231"/>
    <lineage>
        <taxon>Eukaryota</taxon>
        <taxon>Viridiplantae</taxon>
        <taxon>Streptophyta</taxon>
        <taxon>Klebsormidiophyceae</taxon>
        <taxon>Klebsormidiales</taxon>
        <taxon>Klebsormidiaceae</taxon>
        <taxon>Klebsormidium</taxon>
    </lineage>
</organism>
<feature type="transmembrane region" description="Helical" evidence="7">
    <location>
        <begin position="337"/>
        <end position="363"/>
    </location>
</feature>
<dbReference type="PANTHER" id="PTHR21433">
    <property type="entry name" value="TRANSMEMBRANE PROTEIN INDUCED BY TUMOR NECROSIS FACTOR ALPHA"/>
    <property type="match status" value="1"/>
</dbReference>
<dbReference type="AlphaFoldDB" id="A0A1Y1HMA3"/>
<sequence>MADRQPPASQSEKKEKSFGEFETAANELLERSRQLLEAAAAYSSKLKAEGDAIGSQATALGKDIKALQIEVSKAADRDEISVDEAEKLEDEIKRARSAVYDGDVTALMPHKANGTFMGMLLGNVNVVAARREVRFKVKEEYNTYRDRTALVFLTFPSVLLFLKHYYAGQCLPGLLVTAYSAWLLFFYTSLALRENILKINGSDIRPWWIQHHYFAMLMASRLWIQHHYFAMLMALVSLTWGVEGSDCLQKQESVSLFLLWAVMQGVVMLLQNRYQRRRMYTRIALGKAGRMDVVWGESAGVKGQLWVLYPLLFALQGFQFYIGSRLIMSSIFVSYEWQIVACGVLLIIMAVGNFLNTVATLATKAKIKNKMNRKRKEVSETIARTFSGPPKKTL</sequence>
<comment type="subcellular location">
    <subcellularLocation>
        <location evidence="1">Membrane</location>
        <topology evidence="1">Multi-pass membrane protein</topology>
    </subcellularLocation>
</comment>
<reference evidence="8 9" key="1">
    <citation type="journal article" date="2014" name="Nat. Commun.">
        <title>Klebsormidium flaccidum genome reveals primary factors for plant terrestrial adaptation.</title>
        <authorList>
            <person name="Hori K."/>
            <person name="Maruyama F."/>
            <person name="Fujisawa T."/>
            <person name="Togashi T."/>
            <person name="Yamamoto N."/>
            <person name="Seo M."/>
            <person name="Sato S."/>
            <person name="Yamada T."/>
            <person name="Mori H."/>
            <person name="Tajima N."/>
            <person name="Moriyama T."/>
            <person name="Ikeuchi M."/>
            <person name="Watanabe M."/>
            <person name="Wada H."/>
            <person name="Kobayashi K."/>
            <person name="Saito M."/>
            <person name="Masuda T."/>
            <person name="Sasaki-Sekimoto Y."/>
            <person name="Mashiguchi K."/>
            <person name="Awai K."/>
            <person name="Shimojima M."/>
            <person name="Masuda S."/>
            <person name="Iwai M."/>
            <person name="Nobusawa T."/>
            <person name="Narise T."/>
            <person name="Kondo S."/>
            <person name="Saito H."/>
            <person name="Sato R."/>
            <person name="Murakawa M."/>
            <person name="Ihara Y."/>
            <person name="Oshima-Yamada Y."/>
            <person name="Ohtaka K."/>
            <person name="Satoh M."/>
            <person name="Sonobe K."/>
            <person name="Ishii M."/>
            <person name="Ohtani R."/>
            <person name="Kanamori-Sato M."/>
            <person name="Honoki R."/>
            <person name="Miyazaki D."/>
            <person name="Mochizuki H."/>
            <person name="Umetsu J."/>
            <person name="Higashi K."/>
            <person name="Shibata D."/>
            <person name="Kamiya Y."/>
            <person name="Sato N."/>
            <person name="Nakamura Y."/>
            <person name="Tabata S."/>
            <person name="Ida S."/>
            <person name="Kurokawa K."/>
            <person name="Ohta H."/>
        </authorList>
    </citation>
    <scope>NUCLEOTIDE SEQUENCE [LARGE SCALE GENOMIC DNA]</scope>
    <source>
        <strain evidence="8 9">NIES-2285</strain>
    </source>
</reference>
<dbReference type="OrthoDB" id="2015098at2759"/>
<keyword evidence="3 7" id="KW-0812">Transmembrane</keyword>
<keyword evidence="4 7" id="KW-1133">Transmembrane helix</keyword>
<dbReference type="Proteomes" id="UP000054558">
    <property type="component" value="Unassembled WGS sequence"/>
</dbReference>
<feature type="transmembrane region" description="Helical" evidence="7">
    <location>
        <begin position="253"/>
        <end position="270"/>
    </location>
</feature>
<dbReference type="GO" id="GO:0016020">
    <property type="term" value="C:membrane"/>
    <property type="evidence" value="ECO:0000318"/>
    <property type="project" value="GO_Central"/>
</dbReference>
<keyword evidence="5 7" id="KW-0472">Membrane</keyword>
<dbReference type="Pfam" id="PF07851">
    <property type="entry name" value="TMEM120A-B"/>
    <property type="match status" value="2"/>
</dbReference>
<evidence type="ECO:0000256" key="6">
    <source>
        <dbReference type="SAM" id="MobiDB-lite"/>
    </source>
</evidence>
<evidence type="ECO:0000313" key="9">
    <source>
        <dbReference type="Proteomes" id="UP000054558"/>
    </source>
</evidence>
<evidence type="ECO:0000256" key="1">
    <source>
        <dbReference type="ARBA" id="ARBA00004141"/>
    </source>
</evidence>
<dbReference type="InterPro" id="IPR012926">
    <property type="entry name" value="TMEM120A/B"/>
</dbReference>
<accession>A0A1Y1HMA3</accession>
<evidence type="ECO:0000256" key="5">
    <source>
        <dbReference type="ARBA" id="ARBA00023136"/>
    </source>
</evidence>
<dbReference type="OMA" id="WPNTGPW"/>
<feature type="region of interest" description="Disordered" evidence="6">
    <location>
        <begin position="1"/>
        <end position="20"/>
    </location>
</feature>
<protein>
    <recommendedName>
        <fullName evidence="10">TMPIT-like protein</fullName>
    </recommendedName>
</protein>
<evidence type="ECO:0000256" key="7">
    <source>
        <dbReference type="SAM" id="Phobius"/>
    </source>
</evidence>
<dbReference type="PANTHER" id="PTHR21433:SF0">
    <property type="entry name" value="TRANSMEMBRANE PROTEIN 120 HOMOLOG"/>
    <property type="match status" value="1"/>
</dbReference>
<comment type="similarity">
    <text evidence="2">Belongs to the TMEM120 family.</text>
</comment>
<gene>
    <name evidence="8" type="ORF">KFL_000370140</name>
</gene>
<feature type="transmembrane region" description="Helical" evidence="7">
    <location>
        <begin position="305"/>
        <end position="322"/>
    </location>
</feature>